<keyword evidence="2" id="KW-1133">Transmembrane helix</keyword>
<dbReference type="InterPro" id="IPR011050">
    <property type="entry name" value="Pectin_lyase_fold/virulence"/>
</dbReference>
<protein>
    <recommendedName>
        <fullName evidence="4">Right handed beta helix domain-containing protein</fullName>
    </recommendedName>
</protein>
<keyword evidence="2" id="KW-0472">Membrane</keyword>
<evidence type="ECO:0000313" key="5">
    <source>
        <dbReference type="EMBL" id="HEF66160.1"/>
    </source>
</evidence>
<dbReference type="InterPro" id="IPR039448">
    <property type="entry name" value="Beta_helix"/>
</dbReference>
<sequence length="895" mass="87738">MRWPGWQVILLVSSLAMAAGGGALLFAPATGAAEVVITVTSSADGTGSCTGSGTSRTCPTLRAAVIEANGLTDPVTIRLGADTYELSIPPVPDGATESGDLDVTKRGGVLRVRGEGSNRTVIAGAWPAGESDRLIDVGSGATVVLEGLTLTGGAASHEDPRDFDGGAVWVGGVLQLSDVQFVNNSAQKHGGAVFVAPSGTIVLAPDAGTIVFEGNQAGASAEEPGNGGALAVEGTVILDGTVRLTGNQASGVGGAIWVKDGRLVLGSRVSIGGTGVSDPNEAGVDGGGVAVEGGQVELQGTLVRGNVIEEREGRGGGLWVAKGQVTLRGATVVGNRAGLGGGIATDEGILTLLDSEVRENQAMQDGGGLAILGRGSGQIIGGTIAGNTAVEGNGGGLFNAGTLALSRTVIEGNTAEAGSGGGILNSGTLDLSSPETVIVRGNRARLGGGVASIGSARLRSLIVQNNEAAQDGGGIWNSGEMLLDGASIEGNRTDGTGGGIHHTGSKTLTVQGNSVVRSNQATLDGGGIAAYGKVVFSGATIEGNRTGGSGGGVLAANQAEFRSVQLIDNQAANDGGGVLVGEAGKVTLSDTAIRRSTAGQLGGGIAVRSGGQLVAQASSVTENQALSYGGGIATLGSVGLTNVTVSTNVSQQRGGGLWVGPQGSATLQFVTMASNAAAAGGALYNDGGAVTLRGALIAASPGGGNCGGIAPSSQGGNLEDRDSCVLRGSGDQANAAPNLQPLQVDSTYGTLFHALGLGSPAIDAAGTQSCPADDQLHTKRPQGSACDIGAYEYPVPEVTPVPSAVPTGTPGATPVATPRTTPTVGGSLTGPATPVVGRGPTPTPTIGLPNTGTADSGRGVRLLGLGLIMLGLTGTLAGGVGLVRAERRERRGAAE</sequence>
<dbReference type="EMBL" id="DSJL01000011">
    <property type="protein sequence ID" value="HEF66160.1"/>
    <property type="molecule type" value="Genomic_DNA"/>
</dbReference>
<dbReference type="Pfam" id="PF13229">
    <property type="entry name" value="Beta_helix"/>
    <property type="match status" value="1"/>
</dbReference>
<gene>
    <name evidence="5" type="ORF">ENP47_11290</name>
</gene>
<dbReference type="PANTHER" id="PTHR11319:SF35">
    <property type="entry name" value="OUTER MEMBRANE PROTEIN PMPC-RELATED"/>
    <property type="match status" value="1"/>
</dbReference>
<dbReference type="SUPFAM" id="SSF51126">
    <property type="entry name" value="Pectin lyase-like"/>
    <property type="match status" value="2"/>
</dbReference>
<reference evidence="5" key="1">
    <citation type="journal article" date="2020" name="mSystems">
        <title>Genome- and Community-Level Interaction Insights into Carbon Utilization and Element Cycling Functions of Hydrothermarchaeota in Hydrothermal Sediment.</title>
        <authorList>
            <person name="Zhou Z."/>
            <person name="Liu Y."/>
            <person name="Xu W."/>
            <person name="Pan J."/>
            <person name="Luo Z.H."/>
            <person name="Li M."/>
        </authorList>
    </citation>
    <scope>NUCLEOTIDE SEQUENCE [LARGE SCALE GENOMIC DNA]</scope>
    <source>
        <strain evidence="5">SpSt-222</strain>
    </source>
</reference>
<evidence type="ECO:0000256" key="1">
    <source>
        <dbReference type="SAM" id="MobiDB-lite"/>
    </source>
</evidence>
<name>A0A7C1G2Y7_THERO</name>
<feature type="signal peptide" evidence="3">
    <location>
        <begin position="1"/>
        <end position="18"/>
    </location>
</feature>
<dbReference type="AlphaFoldDB" id="A0A7C1G2Y7"/>
<dbReference type="InterPro" id="IPR059226">
    <property type="entry name" value="Choice_anch_Q_dom"/>
</dbReference>
<comment type="caution">
    <text evidence="5">The sequence shown here is derived from an EMBL/GenBank/DDBJ whole genome shotgun (WGS) entry which is preliminary data.</text>
</comment>
<feature type="domain" description="Right handed beta helix" evidence="4">
    <location>
        <begin position="536"/>
        <end position="693"/>
    </location>
</feature>
<accession>A0A7C1G2Y7</accession>
<feature type="region of interest" description="Disordered" evidence="1">
    <location>
        <begin position="807"/>
        <end position="853"/>
    </location>
</feature>
<evidence type="ECO:0000256" key="2">
    <source>
        <dbReference type="SAM" id="Phobius"/>
    </source>
</evidence>
<evidence type="ECO:0000259" key="4">
    <source>
        <dbReference type="Pfam" id="PF13229"/>
    </source>
</evidence>
<dbReference type="NCBIfam" id="NF041518">
    <property type="entry name" value="choice_anch_Q"/>
    <property type="match status" value="1"/>
</dbReference>
<feature type="chain" id="PRO_5043377702" description="Right handed beta helix domain-containing protein" evidence="3">
    <location>
        <begin position="19"/>
        <end position="895"/>
    </location>
</feature>
<keyword evidence="2" id="KW-0812">Transmembrane</keyword>
<proteinExistence type="predicted"/>
<dbReference type="SMART" id="SM00710">
    <property type="entry name" value="PbH1"/>
    <property type="match status" value="11"/>
</dbReference>
<dbReference type="InterPro" id="IPR006626">
    <property type="entry name" value="PbH1"/>
</dbReference>
<dbReference type="PANTHER" id="PTHR11319">
    <property type="entry name" value="G PROTEIN-COUPLED RECEPTOR-RELATED"/>
    <property type="match status" value="1"/>
</dbReference>
<organism evidence="5">
    <name type="scientific">Thermomicrobium roseum</name>
    <dbReference type="NCBI Taxonomy" id="500"/>
    <lineage>
        <taxon>Bacteria</taxon>
        <taxon>Pseudomonadati</taxon>
        <taxon>Thermomicrobiota</taxon>
        <taxon>Thermomicrobia</taxon>
        <taxon>Thermomicrobiales</taxon>
        <taxon>Thermomicrobiaceae</taxon>
        <taxon>Thermomicrobium</taxon>
    </lineage>
</organism>
<keyword evidence="3" id="KW-0732">Signal</keyword>
<evidence type="ECO:0000256" key="3">
    <source>
        <dbReference type="SAM" id="SignalP"/>
    </source>
</evidence>
<feature type="transmembrane region" description="Helical" evidence="2">
    <location>
        <begin position="862"/>
        <end position="883"/>
    </location>
</feature>